<dbReference type="AlphaFoldDB" id="A0A409X668"/>
<feature type="region of interest" description="Disordered" evidence="1">
    <location>
        <begin position="42"/>
        <end position="61"/>
    </location>
</feature>
<keyword evidence="3" id="KW-1185">Reference proteome</keyword>
<dbReference type="EMBL" id="NHYD01002533">
    <property type="protein sequence ID" value="PPQ86232.1"/>
    <property type="molecule type" value="Genomic_DNA"/>
</dbReference>
<name>A0A409X668_PSICY</name>
<evidence type="ECO:0000313" key="3">
    <source>
        <dbReference type="Proteomes" id="UP000283269"/>
    </source>
</evidence>
<feature type="compositionally biased region" description="Basic and acidic residues" evidence="1">
    <location>
        <begin position="42"/>
        <end position="55"/>
    </location>
</feature>
<reference evidence="2 3" key="1">
    <citation type="journal article" date="2018" name="Evol. Lett.">
        <title>Horizontal gene cluster transfer increased hallucinogenic mushroom diversity.</title>
        <authorList>
            <person name="Reynolds H.T."/>
            <person name="Vijayakumar V."/>
            <person name="Gluck-Thaler E."/>
            <person name="Korotkin H.B."/>
            <person name="Matheny P.B."/>
            <person name="Slot J.C."/>
        </authorList>
    </citation>
    <scope>NUCLEOTIDE SEQUENCE [LARGE SCALE GENOMIC DNA]</scope>
    <source>
        <strain evidence="2 3">2631</strain>
    </source>
</reference>
<proteinExistence type="predicted"/>
<evidence type="ECO:0000256" key="1">
    <source>
        <dbReference type="SAM" id="MobiDB-lite"/>
    </source>
</evidence>
<evidence type="ECO:0000313" key="2">
    <source>
        <dbReference type="EMBL" id="PPQ86232.1"/>
    </source>
</evidence>
<dbReference type="Proteomes" id="UP000283269">
    <property type="component" value="Unassembled WGS sequence"/>
</dbReference>
<sequence length="155" mass="16571">MDDFEQRALRRTPHGGAGCVLRAEGVAAVLLEEEGERLGRLEKEEERGRYEERGKSTSVPTSAGCGALVHVHAWAVQHARAAPHSDTHSHSLQNAGLHVHRLPWYFLLAKYIRGGGSDGGMAGGDGATGARANAGLNSLVDFPERNPPPLPPARN</sequence>
<protein>
    <submittedName>
        <fullName evidence="2">Uncharacterized protein</fullName>
    </submittedName>
</protein>
<dbReference type="InParanoid" id="A0A409X668"/>
<comment type="caution">
    <text evidence="2">The sequence shown here is derived from an EMBL/GenBank/DDBJ whole genome shotgun (WGS) entry which is preliminary data.</text>
</comment>
<organism evidence="2 3">
    <name type="scientific">Psilocybe cyanescens</name>
    <dbReference type="NCBI Taxonomy" id="93625"/>
    <lineage>
        <taxon>Eukaryota</taxon>
        <taxon>Fungi</taxon>
        <taxon>Dikarya</taxon>
        <taxon>Basidiomycota</taxon>
        <taxon>Agaricomycotina</taxon>
        <taxon>Agaricomycetes</taxon>
        <taxon>Agaricomycetidae</taxon>
        <taxon>Agaricales</taxon>
        <taxon>Agaricineae</taxon>
        <taxon>Strophariaceae</taxon>
        <taxon>Psilocybe</taxon>
    </lineage>
</organism>
<accession>A0A409X668</accession>
<gene>
    <name evidence="2" type="ORF">CVT25_006887</name>
</gene>